<gene>
    <name evidence="1" type="ORF">VAE063_940199</name>
</gene>
<keyword evidence="2" id="KW-1185">Reference proteome</keyword>
<evidence type="ECO:0008006" key="3">
    <source>
        <dbReference type="Google" id="ProtNLM"/>
    </source>
</evidence>
<dbReference type="Proteomes" id="UP001152658">
    <property type="component" value="Unassembled WGS sequence"/>
</dbReference>
<dbReference type="Pfam" id="PF05717">
    <property type="entry name" value="TnpB_IS66"/>
    <property type="match status" value="1"/>
</dbReference>
<evidence type="ECO:0000313" key="1">
    <source>
        <dbReference type="EMBL" id="CAH8224819.1"/>
    </source>
</evidence>
<organism evidence="1 2">
    <name type="scientific">Vibrio aestuarianus</name>
    <dbReference type="NCBI Taxonomy" id="28171"/>
    <lineage>
        <taxon>Bacteria</taxon>
        <taxon>Pseudomonadati</taxon>
        <taxon>Pseudomonadota</taxon>
        <taxon>Gammaproteobacteria</taxon>
        <taxon>Vibrionales</taxon>
        <taxon>Vibrionaceae</taxon>
        <taxon>Vibrio</taxon>
    </lineage>
</organism>
<reference evidence="1" key="1">
    <citation type="submission" date="2022-06" db="EMBL/GenBank/DDBJ databases">
        <authorList>
            <person name="Goudenege D."/>
            <person name="Le Roux F."/>
        </authorList>
    </citation>
    <scope>NUCLEOTIDE SEQUENCE</scope>
    <source>
        <strain evidence="1">12-063</strain>
    </source>
</reference>
<accession>A0ABM9FPH8</accession>
<name>A0ABM9FPH8_9VIBR</name>
<comment type="caution">
    <text evidence="1">The sequence shown here is derived from an EMBL/GenBank/DDBJ whole genome shotgun (WGS) entry which is preliminary data.</text>
</comment>
<dbReference type="NCBIfam" id="NF033819">
    <property type="entry name" value="IS66_TnpB"/>
    <property type="match status" value="1"/>
</dbReference>
<dbReference type="RefSeq" id="WP_168521879.1">
    <property type="nucleotide sequence ID" value="NZ_CALYLA010000019.1"/>
</dbReference>
<dbReference type="EMBL" id="CALYLK010000135">
    <property type="protein sequence ID" value="CAH8224819.1"/>
    <property type="molecule type" value="Genomic_DNA"/>
</dbReference>
<sequence>MLTPNSGIYLVSGITDMRKSIDGLSLIVADILDMDPFSEAWFIFCNRGRDKIKILFWDTNGFWLYYRRLEKGRFKWPKPNKLGHVAISRQQLQWLLSGLNLEHPKAHQPLYGLEV</sequence>
<dbReference type="PANTHER" id="PTHR36455:SF1">
    <property type="entry name" value="BLR8292 PROTEIN"/>
    <property type="match status" value="1"/>
</dbReference>
<evidence type="ECO:0000313" key="2">
    <source>
        <dbReference type="Proteomes" id="UP001152658"/>
    </source>
</evidence>
<protein>
    <recommendedName>
        <fullName evidence="3">Transposase</fullName>
    </recommendedName>
</protein>
<proteinExistence type="predicted"/>
<dbReference type="InterPro" id="IPR008878">
    <property type="entry name" value="Transposase_IS66_Orf2"/>
</dbReference>
<dbReference type="PANTHER" id="PTHR36455">
    <property type="match status" value="1"/>
</dbReference>